<sequence length="512" mass="56764">MMKKSILAISIGLLIGSQTAFADTDLTSIEARLAAMEQRLQAAEHRADIAEHRAEAAEQQVKNLAATQQKTQATVVQAQAVAQQTEQRTARLEEKNNASDGFEFHGYARSGLLMNDSAAKTQGGPTFTPAGETGGHVGRLGNEPDTYLEMNLEHKQTLANGATTRFKVMLADGQRTYNDWTASSSDLNVRQAFTELGHLPTFSGAFKDSTVWAGKRFDRDNFDIHWIDSDVVFLAGTGAGIYDMAWSDNARSNFSLYGRTFGDIENSENTAQNYILTLNNYMGPVQLMVSGMRAKDNDERRDIDDNLVKKDAANTGVHALLGLHNDSFYGLRDGTSKTALLYGHGLGAEVKTIGADGALLPEANTWRLASYGMTSLGDGWHIAPAVLAQTSKDRYVKGDSYQWATLNLRFIQEFTQNFEMQYETTYQYMDLRPQGYNSRNAVSGNFYKLTVAPTLKASDVGEFLKRPELRLFATWMDWDHRLDNYSSSDSFGSNGFTAGGEWNFGVQMETWF</sequence>
<dbReference type="InterPro" id="IPR050286">
    <property type="entry name" value="G_neg_Bact_CarbUptk_Porin"/>
</dbReference>
<feature type="region of interest" description="Disordered" evidence="12">
    <location>
        <begin position="120"/>
        <end position="141"/>
    </location>
</feature>
<feature type="coiled-coil region" evidence="11">
    <location>
        <begin position="26"/>
        <end position="95"/>
    </location>
</feature>
<dbReference type="Proteomes" id="UP000246744">
    <property type="component" value="Unassembled WGS sequence"/>
</dbReference>
<accession>A0A317PR40</accession>
<evidence type="ECO:0000256" key="9">
    <source>
        <dbReference type="ARBA" id="ARBA00023136"/>
    </source>
</evidence>
<comment type="subcellular location">
    <subcellularLocation>
        <location evidence="1">Cell outer membrane</location>
        <topology evidence="1">Multi-pass membrane protein</topology>
    </subcellularLocation>
</comment>
<feature type="domain" description="LamB-type porin N-terminal" evidence="14">
    <location>
        <begin position="28"/>
        <end position="58"/>
    </location>
</feature>
<dbReference type="InterPro" id="IPR021570">
    <property type="entry name" value="LamB-type_porin_N_dom"/>
</dbReference>
<evidence type="ECO:0000256" key="4">
    <source>
        <dbReference type="ARBA" id="ARBA00022452"/>
    </source>
</evidence>
<keyword evidence="11" id="KW-0175">Coiled coil</keyword>
<dbReference type="GO" id="GO:0015144">
    <property type="term" value="F:carbohydrate transmembrane transporter activity"/>
    <property type="evidence" value="ECO:0007669"/>
    <property type="project" value="TreeGrafter"/>
</dbReference>
<evidence type="ECO:0000256" key="1">
    <source>
        <dbReference type="ARBA" id="ARBA00004571"/>
    </source>
</evidence>
<evidence type="ECO:0000313" key="15">
    <source>
        <dbReference type="EMBL" id="PWW03018.1"/>
    </source>
</evidence>
<comment type="similarity">
    <text evidence="2">Belongs to the porin LamB (TC 1.B.3) family.</text>
</comment>
<evidence type="ECO:0000256" key="13">
    <source>
        <dbReference type="SAM" id="SignalP"/>
    </source>
</evidence>
<gene>
    <name evidence="15" type="ORF">DES37_11779</name>
</gene>
<dbReference type="PANTHER" id="PTHR38762:SF1">
    <property type="entry name" value="CRYPTIC OUTER MEMBRANE PORIN BGLH-RELATED"/>
    <property type="match status" value="1"/>
</dbReference>
<dbReference type="EMBL" id="QGTS01000017">
    <property type="protein sequence ID" value="PWW03018.1"/>
    <property type="molecule type" value="Genomic_DNA"/>
</dbReference>
<evidence type="ECO:0000256" key="8">
    <source>
        <dbReference type="ARBA" id="ARBA00023114"/>
    </source>
</evidence>
<evidence type="ECO:0000256" key="10">
    <source>
        <dbReference type="ARBA" id="ARBA00023237"/>
    </source>
</evidence>
<protein>
    <submittedName>
        <fullName evidence="15">Sucrose porin</fullName>
    </submittedName>
</protein>
<dbReference type="GO" id="GO:0009279">
    <property type="term" value="C:cell outer membrane"/>
    <property type="evidence" value="ECO:0007669"/>
    <property type="project" value="UniProtKB-SubCell"/>
</dbReference>
<evidence type="ECO:0000256" key="3">
    <source>
        <dbReference type="ARBA" id="ARBA00022448"/>
    </source>
</evidence>
<dbReference type="GO" id="GO:0006811">
    <property type="term" value="P:monoatomic ion transport"/>
    <property type="evidence" value="ECO:0007669"/>
    <property type="project" value="UniProtKB-KW"/>
</dbReference>
<evidence type="ECO:0000256" key="7">
    <source>
        <dbReference type="ARBA" id="ARBA00023065"/>
    </source>
</evidence>
<dbReference type="CDD" id="cd01346">
    <property type="entry name" value="Maltoporin-like"/>
    <property type="match status" value="1"/>
</dbReference>
<feature type="chain" id="PRO_5016392179" evidence="13">
    <location>
        <begin position="23"/>
        <end position="512"/>
    </location>
</feature>
<dbReference type="AlphaFoldDB" id="A0A317PR40"/>
<reference evidence="15 16" key="1">
    <citation type="submission" date="2018-05" db="EMBL/GenBank/DDBJ databases">
        <title>Genomic Encyclopedia of Type Strains, Phase IV (KMG-IV): sequencing the most valuable type-strain genomes for metagenomic binning, comparative biology and taxonomic classification.</title>
        <authorList>
            <person name="Goeker M."/>
        </authorList>
    </citation>
    <scope>NUCLEOTIDE SEQUENCE [LARGE SCALE GENOMIC DNA]</scope>
    <source>
        <strain evidence="15 16">DSM 19579</strain>
    </source>
</reference>
<dbReference type="Pfam" id="PF02264">
    <property type="entry name" value="LamB"/>
    <property type="match status" value="1"/>
</dbReference>
<keyword evidence="8" id="KW-0626">Porin</keyword>
<keyword evidence="16" id="KW-1185">Reference proteome</keyword>
<proteinExistence type="inferred from homology"/>
<organism evidence="15 16">
    <name type="scientific">Mangrovibacter plantisponsor</name>
    <dbReference type="NCBI Taxonomy" id="451513"/>
    <lineage>
        <taxon>Bacteria</taxon>
        <taxon>Pseudomonadati</taxon>
        <taxon>Pseudomonadota</taxon>
        <taxon>Gammaproteobacteria</taxon>
        <taxon>Enterobacterales</taxon>
        <taxon>Enterobacteriaceae</taxon>
        <taxon>Mangrovibacter</taxon>
    </lineage>
</organism>
<dbReference type="SUPFAM" id="SSF56935">
    <property type="entry name" value="Porins"/>
    <property type="match status" value="1"/>
</dbReference>
<dbReference type="PANTHER" id="PTHR38762">
    <property type="entry name" value="CRYPTIC OUTER MEMBRANE PORIN BGLH-RELATED"/>
    <property type="match status" value="1"/>
</dbReference>
<dbReference type="GO" id="GO:0015774">
    <property type="term" value="P:polysaccharide transport"/>
    <property type="evidence" value="ECO:0007669"/>
    <property type="project" value="TreeGrafter"/>
</dbReference>
<keyword evidence="4" id="KW-1134">Transmembrane beta strand</keyword>
<dbReference type="GO" id="GO:0015288">
    <property type="term" value="F:porin activity"/>
    <property type="evidence" value="ECO:0007669"/>
    <property type="project" value="UniProtKB-KW"/>
</dbReference>
<evidence type="ECO:0000256" key="11">
    <source>
        <dbReference type="SAM" id="Coils"/>
    </source>
</evidence>
<keyword evidence="10" id="KW-0998">Cell outer membrane</keyword>
<feature type="signal peptide" evidence="13">
    <location>
        <begin position="1"/>
        <end position="22"/>
    </location>
</feature>
<keyword evidence="3" id="KW-0813">Transport</keyword>
<dbReference type="Pfam" id="PF11471">
    <property type="entry name" value="Sugarporin_N"/>
    <property type="match status" value="1"/>
</dbReference>
<keyword evidence="7" id="KW-0406">Ion transport</keyword>
<keyword evidence="9" id="KW-0472">Membrane</keyword>
<dbReference type="InterPro" id="IPR036998">
    <property type="entry name" value="Porin_LamB_sf"/>
</dbReference>
<evidence type="ECO:0000259" key="14">
    <source>
        <dbReference type="Pfam" id="PF11471"/>
    </source>
</evidence>
<dbReference type="InterPro" id="IPR003192">
    <property type="entry name" value="Porin_LamB"/>
</dbReference>
<evidence type="ECO:0000313" key="16">
    <source>
        <dbReference type="Proteomes" id="UP000246744"/>
    </source>
</evidence>
<keyword evidence="5" id="KW-0812">Transmembrane</keyword>
<dbReference type="SUPFAM" id="SSF57997">
    <property type="entry name" value="Tropomyosin"/>
    <property type="match status" value="1"/>
</dbReference>
<name>A0A317PR40_9ENTR</name>
<keyword evidence="6 13" id="KW-0732">Signal</keyword>
<evidence type="ECO:0000256" key="2">
    <source>
        <dbReference type="ARBA" id="ARBA00007055"/>
    </source>
</evidence>
<comment type="caution">
    <text evidence="15">The sequence shown here is derived from an EMBL/GenBank/DDBJ whole genome shotgun (WGS) entry which is preliminary data.</text>
</comment>
<evidence type="ECO:0000256" key="6">
    <source>
        <dbReference type="ARBA" id="ARBA00022729"/>
    </source>
</evidence>
<evidence type="ECO:0000256" key="5">
    <source>
        <dbReference type="ARBA" id="ARBA00022692"/>
    </source>
</evidence>
<evidence type="ECO:0000256" key="12">
    <source>
        <dbReference type="SAM" id="MobiDB-lite"/>
    </source>
</evidence>
<dbReference type="Gene3D" id="2.40.170.10">
    <property type="entry name" value="Porin, LamB type"/>
    <property type="match status" value="1"/>
</dbReference>
<dbReference type="GO" id="GO:0046930">
    <property type="term" value="C:pore complex"/>
    <property type="evidence" value="ECO:0007669"/>
    <property type="project" value="UniProtKB-KW"/>
</dbReference>